<dbReference type="Proteomes" id="UP001277761">
    <property type="component" value="Unassembled WGS sequence"/>
</dbReference>
<sequence>MAGLPADVLLVSLGSTAGLRAVDDALLGALERAGARVAMVRATAPPPVRTMALTDLAWARAARVAAQEGLARHRPRAVLYGSVGAALLWPRPGAIRLDAAMAANRPGRHGVWQRPRERWLLRRCPLLVPQSAEALAEVPQPRPAAVVVPPPVALPDRVRPWAERDVAAVAYAADPTKKGLDRVLAAWSRARRDGEELVVCAAPAGAVPRVPGVRDAGRLDRAAFLELLGRARVLVGAPRREDHGLVQLEALAAGARVVTTSAPGAFVALSLLRALEPRAVVADAEDPAALAAALRAALDAPAGALQERARGLLADRFAPAAVDRVVAGQLLPALLG</sequence>
<dbReference type="RefSeq" id="WP_319954867.1">
    <property type="nucleotide sequence ID" value="NZ_JAXAVX010000007.1"/>
</dbReference>
<gene>
    <name evidence="1" type="ORF">SK069_13980</name>
</gene>
<evidence type="ECO:0000313" key="1">
    <source>
        <dbReference type="EMBL" id="MDX8152711.1"/>
    </source>
</evidence>
<keyword evidence="1" id="KW-0808">Transferase</keyword>
<accession>A0ABU4VLI0</accession>
<proteinExistence type="predicted"/>
<dbReference type="Gene3D" id="3.40.50.2000">
    <property type="entry name" value="Glycogen Phosphorylase B"/>
    <property type="match status" value="1"/>
</dbReference>
<dbReference type="Pfam" id="PF13692">
    <property type="entry name" value="Glyco_trans_1_4"/>
    <property type="match status" value="1"/>
</dbReference>
<keyword evidence="1" id="KW-0328">Glycosyltransferase</keyword>
<dbReference type="EC" id="2.4.-.-" evidence="1"/>
<reference evidence="1 2" key="1">
    <citation type="submission" date="2023-11" db="EMBL/GenBank/DDBJ databases">
        <authorList>
            <person name="Xu M."/>
            <person name="Jiang T."/>
        </authorList>
    </citation>
    <scope>NUCLEOTIDE SEQUENCE [LARGE SCALE GENOMIC DNA]</scope>
    <source>
        <strain evidence="1 2">SD</strain>
    </source>
</reference>
<dbReference type="SUPFAM" id="SSF53756">
    <property type="entry name" value="UDP-Glycosyltransferase/glycogen phosphorylase"/>
    <property type="match status" value="1"/>
</dbReference>
<name>A0ABU4VLI0_9ACTN</name>
<evidence type="ECO:0000313" key="2">
    <source>
        <dbReference type="Proteomes" id="UP001277761"/>
    </source>
</evidence>
<dbReference type="GO" id="GO:0016757">
    <property type="term" value="F:glycosyltransferase activity"/>
    <property type="evidence" value="ECO:0007669"/>
    <property type="project" value="UniProtKB-KW"/>
</dbReference>
<keyword evidence="2" id="KW-1185">Reference proteome</keyword>
<organism evidence="1 2">
    <name type="scientific">Patulibacter brassicae</name>
    <dbReference type="NCBI Taxonomy" id="1705717"/>
    <lineage>
        <taxon>Bacteria</taxon>
        <taxon>Bacillati</taxon>
        <taxon>Actinomycetota</taxon>
        <taxon>Thermoleophilia</taxon>
        <taxon>Solirubrobacterales</taxon>
        <taxon>Patulibacteraceae</taxon>
        <taxon>Patulibacter</taxon>
    </lineage>
</organism>
<protein>
    <submittedName>
        <fullName evidence="1">Glycosyltransferase</fullName>
        <ecNumber evidence="1">2.4.-.-</ecNumber>
    </submittedName>
</protein>
<dbReference type="EMBL" id="JAXAVX010000007">
    <property type="protein sequence ID" value="MDX8152711.1"/>
    <property type="molecule type" value="Genomic_DNA"/>
</dbReference>
<comment type="caution">
    <text evidence="1">The sequence shown here is derived from an EMBL/GenBank/DDBJ whole genome shotgun (WGS) entry which is preliminary data.</text>
</comment>